<name>A0A0L6UPR6_9BASI</name>
<proteinExistence type="predicted"/>
<evidence type="ECO:0000313" key="2">
    <source>
        <dbReference type="Proteomes" id="UP000037035"/>
    </source>
</evidence>
<dbReference type="GO" id="GO:0016628">
    <property type="term" value="F:oxidoreductase activity, acting on the CH-CH group of donors, NAD or NADP as acceptor"/>
    <property type="evidence" value="ECO:0007669"/>
    <property type="project" value="InterPro"/>
</dbReference>
<sequence length="33" mass="4040">MILHRCTRNFDRCAKKYGKSWDQYCSLVPYSLR</sequence>
<dbReference type="GO" id="GO:0016020">
    <property type="term" value="C:membrane"/>
    <property type="evidence" value="ECO:0007669"/>
    <property type="project" value="InterPro"/>
</dbReference>
<dbReference type="Pfam" id="PF01222">
    <property type="entry name" value="ERG4_ERG24"/>
    <property type="match status" value="1"/>
</dbReference>
<accession>A0A0L6UPR6</accession>
<dbReference type="Proteomes" id="UP000037035">
    <property type="component" value="Unassembled WGS sequence"/>
</dbReference>
<dbReference type="STRING" id="27349.A0A0L6UPR6"/>
<reference evidence="1 2" key="1">
    <citation type="submission" date="2015-08" db="EMBL/GenBank/DDBJ databases">
        <title>Next Generation Sequencing and Analysis of the Genome of Puccinia sorghi L Schw, the Causal Agent of Maize Common Rust.</title>
        <authorList>
            <person name="Rochi L."/>
            <person name="Burguener G."/>
            <person name="Darino M."/>
            <person name="Turjanski A."/>
            <person name="Kreff E."/>
            <person name="Dieguez M.J."/>
            <person name="Sacco F."/>
        </authorList>
    </citation>
    <scope>NUCLEOTIDE SEQUENCE [LARGE SCALE GENOMIC DNA]</scope>
    <source>
        <strain evidence="1 2">RO10H11247</strain>
    </source>
</reference>
<gene>
    <name evidence="1" type="ORF">VP01_475g8</name>
</gene>
<dbReference type="OrthoDB" id="5326588at2759"/>
<comment type="caution">
    <text evidence="1">The sequence shown here is derived from an EMBL/GenBank/DDBJ whole genome shotgun (WGS) entry which is preliminary data.</text>
</comment>
<evidence type="ECO:0000313" key="1">
    <source>
        <dbReference type="EMBL" id="KNZ49825.1"/>
    </source>
</evidence>
<dbReference type="VEuPathDB" id="FungiDB:VP01_475g8"/>
<dbReference type="AlphaFoldDB" id="A0A0L6UPR6"/>
<dbReference type="GO" id="GO:0016126">
    <property type="term" value="P:sterol biosynthetic process"/>
    <property type="evidence" value="ECO:0007669"/>
    <property type="project" value="InterPro"/>
</dbReference>
<keyword evidence="2" id="KW-1185">Reference proteome</keyword>
<organism evidence="1 2">
    <name type="scientific">Puccinia sorghi</name>
    <dbReference type="NCBI Taxonomy" id="27349"/>
    <lineage>
        <taxon>Eukaryota</taxon>
        <taxon>Fungi</taxon>
        <taxon>Dikarya</taxon>
        <taxon>Basidiomycota</taxon>
        <taxon>Pucciniomycotina</taxon>
        <taxon>Pucciniomycetes</taxon>
        <taxon>Pucciniales</taxon>
        <taxon>Pucciniaceae</taxon>
        <taxon>Puccinia</taxon>
    </lineage>
</organism>
<dbReference type="InterPro" id="IPR001171">
    <property type="entry name" value="ERG24_DHCR-like"/>
</dbReference>
<dbReference type="EMBL" id="LAVV01009900">
    <property type="protein sequence ID" value="KNZ49825.1"/>
    <property type="molecule type" value="Genomic_DNA"/>
</dbReference>
<protein>
    <submittedName>
        <fullName evidence="1">Uncharacterized protein</fullName>
    </submittedName>
</protein>